<feature type="region of interest" description="Disordered" evidence="2">
    <location>
        <begin position="465"/>
        <end position="520"/>
    </location>
</feature>
<dbReference type="InterPro" id="IPR012251">
    <property type="entry name" value="GlcNAc_6-SO4ase"/>
</dbReference>
<proteinExistence type="predicted"/>
<dbReference type="KEGG" id="sarm:DVA86_22450"/>
<dbReference type="SUPFAM" id="SSF53649">
    <property type="entry name" value="Alkaline phosphatase-like"/>
    <property type="match status" value="1"/>
</dbReference>
<evidence type="ECO:0000313" key="5">
    <source>
        <dbReference type="EMBL" id="AXK34996.1"/>
    </source>
</evidence>
<gene>
    <name evidence="5" type="ORF">DVA86_22450</name>
</gene>
<dbReference type="RefSeq" id="WP_208880855.1">
    <property type="nucleotide sequence ID" value="NZ_CP031320.1"/>
</dbReference>
<dbReference type="AlphaFoldDB" id="A0A345XTN0"/>
<keyword evidence="6" id="KW-1185">Reference proteome</keyword>
<comment type="PTM">
    <text evidence="1">The conversion to 3-oxoalanine (also known as C-formylglycine, FGly), of a serine or cysteine residue in prokaryotes and of a cysteine residue in eukaryotes, is critical for catalytic activity.</text>
</comment>
<evidence type="ECO:0000259" key="4">
    <source>
        <dbReference type="Pfam" id="PF16347"/>
    </source>
</evidence>
<feature type="domain" description="N-sulphoglucosamine sulphohydrolase C-terminal" evidence="4">
    <location>
        <begin position="524"/>
        <end position="578"/>
    </location>
</feature>
<feature type="compositionally biased region" description="Gly residues" evidence="2">
    <location>
        <begin position="264"/>
        <end position="274"/>
    </location>
</feature>
<dbReference type="EMBL" id="CP031320">
    <property type="protein sequence ID" value="AXK34996.1"/>
    <property type="molecule type" value="Genomic_DNA"/>
</dbReference>
<sequence length="597" mass="64488">MDTQSMTVGLRFRRGTGGRSRILVAMAAVLALVACGIAGERYGWAGLGEDEDGAGANRKPNVVMIMTDDQWLESVRVMDRTREIFGDGGVEFEKYYPSMPLCCPSRSTFLSGQFAHNNGVRHNSSPLGGYAKLDDGNTLPVWMQKAGYATSHIGKYPNGYGHEDPKDVPPGWDEWRGSVDPSTYRMWGYRLNENGKLKTYGSPEVEDPKLYQTDVYRDKAADFIERKSAEGKPFFLDVAFLAPHGELLGGKKKGGAKGSKKGAAGDGAAGGGAAKDGAANEADRPQVGPAPRPAPRHEGEFADEPLPGTPAYGEEDMSDKPAFLRDYPDLDEETKQEITDSYRGRLESLLAVDEAVGKIVSTLREAGQLDNTYLLFASDNGFFFGEHGIPTGKFLPHEASGHVPMMMRGPGIEGGTASKELSSNVDLAATIADIGGAKPGLALDGRSLLPYARDPRRHTDRPILHEAAEGARPKPVPEGGPASGGDAESGRRAAEGDLDQDGEASPGKTKKRKPKYGQVYSAAYESIRTERYLYVRYVQGGRELYDLEKDPHELSSKHDDPAYADVRKGLEKALRTLQGCAGEECNKEAGKLPEPEG</sequence>
<dbReference type="PANTHER" id="PTHR43108:SF8">
    <property type="entry name" value="SD21168P"/>
    <property type="match status" value="1"/>
</dbReference>
<name>A0A345XTN0_9ACTN</name>
<organism evidence="5 6">
    <name type="scientific">Streptomyces armeniacus</name>
    <dbReference type="NCBI Taxonomy" id="83291"/>
    <lineage>
        <taxon>Bacteria</taxon>
        <taxon>Bacillati</taxon>
        <taxon>Actinomycetota</taxon>
        <taxon>Actinomycetes</taxon>
        <taxon>Kitasatosporales</taxon>
        <taxon>Streptomycetaceae</taxon>
        <taxon>Streptomyces</taxon>
    </lineage>
</organism>
<accession>A0A345XTN0</accession>
<evidence type="ECO:0000256" key="1">
    <source>
        <dbReference type="PIRSR" id="PIRSR036666-50"/>
    </source>
</evidence>
<feature type="compositionally biased region" description="Basic and acidic residues" evidence="2">
    <location>
        <begin position="318"/>
        <end position="327"/>
    </location>
</feature>
<protein>
    <submittedName>
        <fullName evidence="5">DUF4976 domain-containing protein</fullName>
    </submittedName>
</protein>
<dbReference type="InterPro" id="IPR017850">
    <property type="entry name" value="Alkaline_phosphatase_core_sf"/>
</dbReference>
<dbReference type="Pfam" id="PF00884">
    <property type="entry name" value="Sulfatase"/>
    <property type="match status" value="1"/>
</dbReference>
<dbReference type="Proteomes" id="UP000254425">
    <property type="component" value="Chromosome"/>
</dbReference>
<dbReference type="InterPro" id="IPR032506">
    <property type="entry name" value="SGSH_C"/>
</dbReference>
<dbReference type="Pfam" id="PF16347">
    <property type="entry name" value="SGSH_C"/>
    <property type="match status" value="1"/>
</dbReference>
<reference evidence="5 6" key="1">
    <citation type="submission" date="2018-07" db="EMBL/GenBank/DDBJ databases">
        <title>Draft genome of the type strain Streptomyces armeniacus ATCC 15676.</title>
        <authorList>
            <person name="Labana P."/>
            <person name="Gosse J.T."/>
            <person name="Boddy C.N."/>
        </authorList>
    </citation>
    <scope>NUCLEOTIDE SEQUENCE [LARGE SCALE GENOMIC DNA]</scope>
    <source>
        <strain evidence="5 6">ATCC 15676</strain>
    </source>
</reference>
<dbReference type="PANTHER" id="PTHR43108">
    <property type="entry name" value="N-ACETYLGLUCOSAMINE-6-SULFATASE FAMILY MEMBER"/>
    <property type="match status" value="1"/>
</dbReference>
<evidence type="ECO:0000313" key="6">
    <source>
        <dbReference type="Proteomes" id="UP000254425"/>
    </source>
</evidence>
<feature type="region of interest" description="Disordered" evidence="2">
    <location>
        <begin position="249"/>
        <end position="327"/>
    </location>
</feature>
<dbReference type="GO" id="GO:0030203">
    <property type="term" value="P:glycosaminoglycan metabolic process"/>
    <property type="evidence" value="ECO:0007669"/>
    <property type="project" value="InterPro"/>
</dbReference>
<feature type="domain" description="Sulfatase N-terminal" evidence="3">
    <location>
        <begin position="60"/>
        <end position="436"/>
    </location>
</feature>
<feature type="modified residue" description="3-oxoalanine (Cys)" evidence="1">
    <location>
        <position position="102"/>
    </location>
</feature>
<dbReference type="GO" id="GO:0008449">
    <property type="term" value="F:N-acetylglucosamine-6-sulfatase activity"/>
    <property type="evidence" value="ECO:0007669"/>
    <property type="project" value="InterPro"/>
</dbReference>
<evidence type="ECO:0000256" key="2">
    <source>
        <dbReference type="SAM" id="MobiDB-lite"/>
    </source>
</evidence>
<dbReference type="InterPro" id="IPR000917">
    <property type="entry name" value="Sulfatase_N"/>
</dbReference>
<dbReference type="Gene3D" id="3.40.720.10">
    <property type="entry name" value="Alkaline Phosphatase, subunit A"/>
    <property type="match status" value="1"/>
</dbReference>
<evidence type="ECO:0000259" key="3">
    <source>
        <dbReference type="Pfam" id="PF00884"/>
    </source>
</evidence>
<dbReference type="PIRSF" id="PIRSF036666">
    <property type="entry name" value="G6S"/>
    <property type="match status" value="1"/>
</dbReference>
<feature type="compositionally biased region" description="Basic residues" evidence="2">
    <location>
        <begin position="250"/>
        <end position="260"/>
    </location>
</feature>
<dbReference type="CDD" id="cd16147">
    <property type="entry name" value="G6S"/>
    <property type="match status" value="1"/>
</dbReference>